<sequence>MASQIVHFAGLSDRDRKAASPLPKLGAG</sequence>
<proteinExistence type="predicted"/>
<comment type="caution">
    <text evidence="2">The sequence shown here is derived from an EMBL/GenBank/DDBJ whole genome shotgun (WGS) entry which is preliminary data.</text>
</comment>
<gene>
    <name evidence="2" type="ORF">EV132_1301</name>
</gene>
<organism evidence="2 3">
    <name type="scientific">Rhizobium sullae</name>
    <name type="common">Rhizobium hedysari</name>
    <dbReference type="NCBI Taxonomy" id="50338"/>
    <lineage>
        <taxon>Bacteria</taxon>
        <taxon>Pseudomonadati</taxon>
        <taxon>Pseudomonadota</taxon>
        <taxon>Alphaproteobacteria</taxon>
        <taxon>Hyphomicrobiales</taxon>
        <taxon>Rhizobiaceae</taxon>
        <taxon>Rhizobium/Agrobacterium group</taxon>
        <taxon>Rhizobium</taxon>
    </lineage>
</organism>
<evidence type="ECO:0000313" key="2">
    <source>
        <dbReference type="EMBL" id="TCU06972.1"/>
    </source>
</evidence>
<dbReference type="Proteomes" id="UP000294576">
    <property type="component" value="Unassembled WGS sequence"/>
</dbReference>
<evidence type="ECO:0000256" key="1">
    <source>
        <dbReference type="SAM" id="MobiDB-lite"/>
    </source>
</evidence>
<evidence type="ECO:0000313" key="3">
    <source>
        <dbReference type="Proteomes" id="UP000294576"/>
    </source>
</evidence>
<feature type="region of interest" description="Disordered" evidence="1">
    <location>
        <begin position="1"/>
        <end position="28"/>
    </location>
</feature>
<protein>
    <submittedName>
        <fullName evidence="2">Uncharacterized protein</fullName>
    </submittedName>
</protein>
<dbReference type="EMBL" id="SMBH01000030">
    <property type="protein sequence ID" value="TCU06972.1"/>
    <property type="molecule type" value="Genomic_DNA"/>
</dbReference>
<reference evidence="2 3" key="1">
    <citation type="submission" date="2019-03" db="EMBL/GenBank/DDBJ databases">
        <title>Genomic Encyclopedia of Type Strains, Phase IV (KMG-V): Genome sequencing to study the core and pangenomes of soil and plant-associated prokaryotes.</title>
        <authorList>
            <person name="Whitman W."/>
        </authorList>
    </citation>
    <scope>NUCLEOTIDE SEQUENCE [LARGE SCALE GENOMIC DNA]</scope>
    <source>
        <strain evidence="2 3">Hc14</strain>
    </source>
</reference>
<feature type="non-terminal residue" evidence="2">
    <location>
        <position position="28"/>
    </location>
</feature>
<accession>A0A4R3PSH1</accession>
<dbReference type="AlphaFoldDB" id="A0A4R3PSH1"/>
<name>A0A4R3PSH1_RHISU</name>